<dbReference type="PROSITE" id="PS50931">
    <property type="entry name" value="HTH_LYSR"/>
    <property type="match status" value="1"/>
</dbReference>
<dbReference type="InterPro" id="IPR000847">
    <property type="entry name" value="LysR_HTH_N"/>
</dbReference>
<keyword evidence="3" id="KW-0238">DNA-binding</keyword>
<organism evidence="6 7">
    <name type="scientific">Pseudooceanicola albus</name>
    <dbReference type="NCBI Taxonomy" id="2692189"/>
    <lineage>
        <taxon>Bacteria</taxon>
        <taxon>Pseudomonadati</taxon>
        <taxon>Pseudomonadota</taxon>
        <taxon>Alphaproteobacteria</taxon>
        <taxon>Rhodobacterales</taxon>
        <taxon>Paracoccaceae</taxon>
        <taxon>Pseudooceanicola</taxon>
    </lineage>
</organism>
<keyword evidence="7" id="KW-1185">Reference proteome</keyword>
<comment type="similarity">
    <text evidence="1">Belongs to the LysR transcriptional regulatory family.</text>
</comment>
<dbReference type="PANTHER" id="PTHR30126">
    <property type="entry name" value="HTH-TYPE TRANSCRIPTIONAL REGULATOR"/>
    <property type="match status" value="1"/>
</dbReference>
<dbReference type="Gene3D" id="3.40.190.10">
    <property type="entry name" value="Periplasmic binding protein-like II"/>
    <property type="match status" value="1"/>
</dbReference>
<protein>
    <submittedName>
        <fullName evidence="6">LysR family transcriptional regulator</fullName>
    </submittedName>
</protein>
<dbReference type="AlphaFoldDB" id="A0A6L7G307"/>
<dbReference type="RefSeq" id="WP_160893519.1">
    <property type="nucleotide sequence ID" value="NZ_WUMU01000006.1"/>
</dbReference>
<dbReference type="PANTHER" id="PTHR30126:SF98">
    <property type="entry name" value="HTH-TYPE TRANSCRIPTIONAL ACTIVATOR BAUR"/>
    <property type="match status" value="1"/>
</dbReference>
<evidence type="ECO:0000313" key="6">
    <source>
        <dbReference type="EMBL" id="MXN17806.1"/>
    </source>
</evidence>
<dbReference type="PRINTS" id="PR00039">
    <property type="entry name" value="HTHLYSR"/>
</dbReference>
<dbReference type="InterPro" id="IPR036388">
    <property type="entry name" value="WH-like_DNA-bd_sf"/>
</dbReference>
<comment type="caution">
    <text evidence="6">The sequence shown here is derived from an EMBL/GenBank/DDBJ whole genome shotgun (WGS) entry which is preliminary data.</text>
</comment>
<dbReference type="SUPFAM" id="SSF53850">
    <property type="entry name" value="Periplasmic binding protein-like II"/>
    <property type="match status" value="1"/>
</dbReference>
<name>A0A6L7G307_9RHOB</name>
<keyword evidence="2" id="KW-0805">Transcription regulation</keyword>
<evidence type="ECO:0000259" key="5">
    <source>
        <dbReference type="PROSITE" id="PS50931"/>
    </source>
</evidence>
<feature type="domain" description="HTH lysR-type" evidence="5">
    <location>
        <begin position="9"/>
        <end position="65"/>
    </location>
</feature>
<dbReference type="SUPFAM" id="SSF46785">
    <property type="entry name" value="Winged helix' DNA-binding domain"/>
    <property type="match status" value="1"/>
</dbReference>
<dbReference type="GO" id="GO:0003700">
    <property type="term" value="F:DNA-binding transcription factor activity"/>
    <property type="evidence" value="ECO:0007669"/>
    <property type="project" value="InterPro"/>
</dbReference>
<evidence type="ECO:0000256" key="2">
    <source>
        <dbReference type="ARBA" id="ARBA00023015"/>
    </source>
</evidence>
<dbReference type="Gene3D" id="1.10.10.10">
    <property type="entry name" value="Winged helix-like DNA-binding domain superfamily/Winged helix DNA-binding domain"/>
    <property type="match status" value="1"/>
</dbReference>
<evidence type="ECO:0000313" key="7">
    <source>
        <dbReference type="Proteomes" id="UP000477911"/>
    </source>
</evidence>
<proteinExistence type="inferred from homology"/>
<dbReference type="Proteomes" id="UP000477911">
    <property type="component" value="Unassembled WGS sequence"/>
</dbReference>
<dbReference type="Pfam" id="PF03466">
    <property type="entry name" value="LysR_substrate"/>
    <property type="match status" value="1"/>
</dbReference>
<dbReference type="InterPro" id="IPR036390">
    <property type="entry name" value="WH_DNA-bd_sf"/>
</dbReference>
<evidence type="ECO:0000256" key="1">
    <source>
        <dbReference type="ARBA" id="ARBA00009437"/>
    </source>
</evidence>
<dbReference type="EMBL" id="WUMU01000006">
    <property type="protein sequence ID" value="MXN17806.1"/>
    <property type="molecule type" value="Genomic_DNA"/>
</dbReference>
<sequence>MITRLQHSDIKLLRIFLQVVEHSGFSAAARALNISQSTISIQLKLLEQRLGFPLCRRGRKGFELTPEGRKVYEAAMALEQGMSDFVTTSAEITRDVHGALSIGISPIVCHEFALGGLPDLIGQLSRKNRNLQVRVEVCSAADLEEGIENGELDIAYMETGFLRRDLETIEIFDMYTSIYCSTEHPLAKIPDHLVDDDVLRDFKSVVFDLNTPFSNPLRHDDSEVTSSSDASIFFVMSGAYIGYLNDSLAKTWLDCGKLHRVAPARYTCNFPGGLVFRKSSLSNPLIGRAIDFVRANAGVAEDAL</sequence>
<dbReference type="CDD" id="cd05466">
    <property type="entry name" value="PBP2_LTTR_substrate"/>
    <property type="match status" value="1"/>
</dbReference>
<keyword evidence="4" id="KW-0804">Transcription</keyword>
<evidence type="ECO:0000256" key="4">
    <source>
        <dbReference type="ARBA" id="ARBA00023163"/>
    </source>
</evidence>
<gene>
    <name evidence="6" type="ORF">GR170_08170</name>
</gene>
<accession>A0A6L7G307</accession>
<dbReference type="InterPro" id="IPR005119">
    <property type="entry name" value="LysR_subst-bd"/>
</dbReference>
<evidence type="ECO:0000256" key="3">
    <source>
        <dbReference type="ARBA" id="ARBA00023125"/>
    </source>
</evidence>
<reference evidence="6 7" key="1">
    <citation type="submission" date="2019-12" db="EMBL/GenBank/DDBJ databases">
        <authorList>
            <person name="Li M."/>
        </authorList>
    </citation>
    <scope>NUCLEOTIDE SEQUENCE [LARGE SCALE GENOMIC DNA]</scope>
    <source>
        <strain evidence="6 7">GBMRC 2024</strain>
    </source>
</reference>
<dbReference type="GO" id="GO:0000976">
    <property type="term" value="F:transcription cis-regulatory region binding"/>
    <property type="evidence" value="ECO:0007669"/>
    <property type="project" value="TreeGrafter"/>
</dbReference>
<dbReference type="Pfam" id="PF00126">
    <property type="entry name" value="HTH_1"/>
    <property type="match status" value="1"/>
</dbReference>